<dbReference type="GO" id="GO:0007018">
    <property type="term" value="P:microtubule-based movement"/>
    <property type="evidence" value="ECO:0007669"/>
    <property type="project" value="InterPro"/>
</dbReference>
<evidence type="ECO:0000256" key="11">
    <source>
        <dbReference type="SAM" id="MobiDB-lite"/>
    </source>
</evidence>
<gene>
    <name evidence="13" type="primary">Contig259.g295</name>
    <name evidence="13" type="ORF">STYLEM_8527</name>
</gene>
<evidence type="ECO:0000313" key="14">
    <source>
        <dbReference type="Proteomes" id="UP000039865"/>
    </source>
</evidence>
<dbReference type="CDD" id="cd01367">
    <property type="entry name" value="KISc_KIF2_like"/>
    <property type="match status" value="1"/>
</dbReference>
<organism evidence="13 14">
    <name type="scientific">Stylonychia lemnae</name>
    <name type="common">Ciliate</name>
    <dbReference type="NCBI Taxonomy" id="5949"/>
    <lineage>
        <taxon>Eukaryota</taxon>
        <taxon>Sar</taxon>
        <taxon>Alveolata</taxon>
        <taxon>Ciliophora</taxon>
        <taxon>Intramacronucleata</taxon>
        <taxon>Spirotrichea</taxon>
        <taxon>Stichotrichia</taxon>
        <taxon>Sporadotrichida</taxon>
        <taxon>Oxytrichidae</taxon>
        <taxon>Stylonychinae</taxon>
        <taxon>Stylonychia</taxon>
    </lineage>
</organism>
<feature type="compositionally biased region" description="Basic and acidic residues" evidence="11">
    <location>
        <begin position="23"/>
        <end position="50"/>
    </location>
</feature>
<comment type="similarity">
    <text evidence="8">Belongs to the TRAFAC class myosin-kinesin ATPase superfamily. Kinesin family. KIN-13 subfamily.</text>
</comment>
<dbReference type="Proteomes" id="UP000039865">
    <property type="component" value="Unassembled WGS sequence"/>
</dbReference>
<protein>
    <recommendedName>
        <fullName evidence="10">Kinesin-like protein</fullName>
    </recommendedName>
</protein>
<keyword evidence="4 9" id="KW-0547">Nucleotide-binding</keyword>
<name>A0A078AF50_STYLE</name>
<evidence type="ECO:0000256" key="5">
    <source>
        <dbReference type="ARBA" id="ARBA00022840"/>
    </source>
</evidence>
<evidence type="ECO:0000256" key="4">
    <source>
        <dbReference type="ARBA" id="ARBA00022741"/>
    </source>
</evidence>
<dbReference type="PRINTS" id="PR00380">
    <property type="entry name" value="KINESINHEAVY"/>
</dbReference>
<proteinExistence type="inferred from homology"/>
<dbReference type="AlphaFoldDB" id="A0A078AF50"/>
<dbReference type="InterPro" id="IPR001752">
    <property type="entry name" value="Kinesin_motor_dom"/>
</dbReference>
<dbReference type="InterPro" id="IPR027640">
    <property type="entry name" value="Kinesin-like_fam"/>
</dbReference>
<dbReference type="InterPro" id="IPR027417">
    <property type="entry name" value="P-loop_NTPase"/>
</dbReference>
<dbReference type="SMART" id="SM00129">
    <property type="entry name" value="KISc"/>
    <property type="match status" value="1"/>
</dbReference>
<evidence type="ECO:0000259" key="12">
    <source>
        <dbReference type="PROSITE" id="PS50067"/>
    </source>
</evidence>
<keyword evidence="6 9" id="KW-0505">Motor protein</keyword>
<dbReference type="GO" id="GO:0003777">
    <property type="term" value="F:microtubule motor activity"/>
    <property type="evidence" value="ECO:0007669"/>
    <property type="project" value="InterPro"/>
</dbReference>
<dbReference type="PANTHER" id="PTHR47971:SF8">
    <property type="entry name" value="KINESIN-LIKE PROTEIN"/>
    <property type="match status" value="1"/>
</dbReference>
<evidence type="ECO:0000256" key="1">
    <source>
        <dbReference type="ARBA" id="ARBA00004245"/>
    </source>
</evidence>
<dbReference type="Pfam" id="PF00225">
    <property type="entry name" value="Kinesin"/>
    <property type="match status" value="1"/>
</dbReference>
<evidence type="ECO:0000313" key="13">
    <source>
        <dbReference type="EMBL" id="CDW79538.1"/>
    </source>
</evidence>
<feature type="region of interest" description="Disordered" evidence="11">
    <location>
        <begin position="447"/>
        <end position="504"/>
    </location>
</feature>
<feature type="compositionally biased region" description="Basic and acidic residues" evidence="11">
    <location>
        <begin position="480"/>
        <end position="504"/>
    </location>
</feature>
<dbReference type="GO" id="GO:0005874">
    <property type="term" value="C:microtubule"/>
    <property type="evidence" value="ECO:0007669"/>
    <property type="project" value="UniProtKB-KW"/>
</dbReference>
<evidence type="ECO:0000256" key="3">
    <source>
        <dbReference type="ARBA" id="ARBA00022701"/>
    </source>
</evidence>
<dbReference type="OMA" id="IYATQLE"/>
<comment type="subcellular location">
    <subcellularLocation>
        <location evidence="1">Cytoplasm</location>
        <location evidence="1">Cytoskeleton</location>
    </subcellularLocation>
</comment>
<keyword evidence="3 10" id="KW-0493">Microtubule</keyword>
<evidence type="ECO:0000256" key="6">
    <source>
        <dbReference type="ARBA" id="ARBA00023175"/>
    </source>
</evidence>
<dbReference type="SUPFAM" id="SSF52540">
    <property type="entry name" value="P-loop containing nucleoside triphosphate hydrolases"/>
    <property type="match status" value="1"/>
</dbReference>
<evidence type="ECO:0000256" key="10">
    <source>
        <dbReference type="RuleBase" id="RU000394"/>
    </source>
</evidence>
<feature type="compositionally biased region" description="Low complexity" evidence="11">
    <location>
        <begin position="447"/>
        <end position="459"/>
    </location>
</feature>
<accession>A0A078AF50</accession>
<reference evidence="13 14" key="1">
    <citation type="submission" date="2014-06" db="EMBL/GenBank/DDBJ databases">
        <authorList>
            <person name="Swart Estienne"/>
        </authorList>
    </citation>
    <scope>NUCLEOTIDE SEQUENCE [LARGE SCALE GENOMIC DNA]</scope>
    <source>
        <strain evidence="13 14">130c</strain>
    </source>
</reference>
<dbReference type="FunFam" id="3.40.850.10:FF:000012">
    <property type="entry name" value="Kinesin-like protein"/>
    <property type="match status" value="1"/>
</dbReference>
<keyword evidence="2" id="KW-0963">Cytoplasm</keyword>
<feature type="binding site" evidence="9">
    <location>
        <begin position="177"/>
        <end position="184"/>
    </location>
    <ligand>
        <name>ATP</name>
        <dbReference type="ChEBI" id="CHEBI:30616"/>
    </ligand>
</feature>
<feature type="region of interest" description="Disordered" evidence="11">
    <location>
        <begin position="1"/>
        <end position="53"/>
    </location>
</feature>
<dbReference type="PANTHER" id="PTHR47971">
    <property type="entry name" value="KINESIN-RELATED PROTEIN 6"/>
    <property type="match status" value="1"/>
</dbReference>
<evidence type="ECO:0000256" key="8">
    <source>
        <dbReference type="ARBA" id="ARBA00061030"/>
    </source>
</evidence>
<dbReference type="InParanoid" id="A0A078AF50"/>
<dbReference type="InterPro" id="IPR019821">
    <property type="entry name" value="Kinesin_motor_CS"/>
</dbReference>
<dbReference type="Gene3D" id="3.40.850.10">
    <property type="entry name" value="Kinesin motor domain"/>
    <property type="match status" value="1"/>
</dbReference>
<dbReference type="OrthoDB" id="3176171at2759"/>
<dbReference type="InterPro" id="IPR036961">
    <property type="entry name" value="Kinesin_motor_dom_sf"/>
</dbReference>
<evidence type="ECO:0000256" key="9">
    <source>
        <dbReference type="PROSITE-ProRule" id="PRU00283"/>
    </source>
</evidence>
<evidence type="ECO:0000256" key="2">
    <source>
        <dbReference type="ARBA" id="ARBA00022490"/>
    </source>
</evidence>
<dbReference type="EMBL" id="CCKQ01008093">
    <property type="protein sequence ID" value="CDW79538.1"/>
    <property type="molecule type" value="Genomic_DNA"/>
</dbReference>
<dbReference type="GO" id="GO:0005524">
    <property type="term" value="F:ATP binding"/>
    <property type="evidence" value="ECO:0007669"/>
    <property type="project" value="UniProtKB-UniRule"/>
</dbReference>
<dbReference type="PROSITE" id="PS00411">
    <property type="entry name" value="KINESIN_MOTOR_1"/>
    <property type="match status" value="1"/>
</dbReference>
<feature type="domain" description="Kinesin motor" evidence="12">
    <location>
        <begin position="87"/>
        <end position="405"/>
    </location>
</feature>
<dbReference type="GO" id="GO:0007019">
    <property type="term" value="P:microtubule depolymerization"/>
    <property type="evidence" value="ECO:0007669"/>
    <property type="project" value="TreeGrafter"/>
</dbReference>
<sequence>MNRQPPPSQQQKKKPASGSVVDNIKKMEQQRDDRRKKLEEMKQAKLDRQLQNEAQGKNVDAEFDLLIEKHKKKVNAPMNHISSSQMNLCVCVRKRPLFDKEFTAGEIDCVSASNPKIVVHECKLRVDGITKYIEDQEFKFDNVFSEKEGSNDVYEYQIKSLLPNLFKNGVVTCFAYGQTGSGKTFTVNATTQVAVRDLYVLAKQNQQLGVTFFMSFFEIYGGKVMDLLNGKKKLQILEDRHQRIQVQGLEEKQARSDQEMLDIINFGHSIRTTHQTVANDTSSRSHAICQINVRDSNGKTIGKFLLVDLAGSERAQDTQSNNRQRRIEGAEINKSLLALKECIRAIDMKSSHVPFRASKLTMVLRDSFLNEGSSKIVMIACVSPGSSSADHTVNTLRYAQRLKSNSTTDHNNPNAVGFQQPKPQIQLQPVIQQQQQQPLRQVPQNFENKAPQNQNIKPQQQPPKEEKKRAPWVGVGDLPNKNEKKQKDYSDEDNTPREMKQKKKEDWNYLKNTINLNPGEQMIDPQLLTLHEKVDKIVEEEEELRNKHLQYLKEAAQLLTQEGELISNVQGIGQVEYDIDDYVNSMELIIQRNIEIYTDLQRRMNKFKKHLKEEEEAHQNVRGTLYF</sequence>
<keyword evidence="5 9" id="KW-0067">ATP-binding</keyword>
<keyword evidence="7" id="KW-0206">Cytoskeleton</keyword>
<dbReference type="GO" id="GO:0008017">
    <property type="term" value="F:microtubule binding"/>
    <property type="evidence" value="ECO:0007669"/>
    <property type="project" value="InterPro"/>
</dbReference>
<keyword evidence="14" id="KW-1185">Reference proteome</keyword>
<dbReference type="PROSITE" id="PS50067">
    <property type="entry name" value="KINESIN_MOTOR_2"/>
    <property type="match status" value="1"/>
</dbReference>
<evidence type="ECO:0000256" key="7">
    <source>
        <dbReference type="ARBA" id="ARBA00023212"/>
    </source>
</evidence>